<keyword evidence="10" id="KW-1185">Reference proteome</keyword>
<dbReference type="InterPro" id="IPR024986">
    <property type="entry name" value="Nipped-B_C"/>
</dbReference>
<dbReference type="GeneID" id="37030909"/>
<feature type="compositionally biased region" description="Polar residues" evidence="7">
    <location>
        <begin position="765"/>
        <end position="774"/>
    </location>
</feature>
<feature type="compositionally biased region" description="Polar residues" evidence="7">
    <location>
        <begin position="267"/>
        <end position="276"/>
    </location>
</feature>
<feature type="region of interest" description="Disordered" evidence="7">
    <location>
        <begin position="547"/>
        <end position="611"/>
    </location>
</feature>
<keyword evidence="4 6" id="KW-0539">Nucleus</keyword>
<feature type="region of interest" description="Disordered" evidence="7">
    <location>
        <begin position="2393"/>
        <end position="2412"/>
    </location>
</feature>
<dbReference type="Pfam" id="PF12765">
    <property type="entry name" value="Cohesin_HEAT"/>
    <property type="match status" value="1"/>
</dbReference>
<dbReference type="PANTHER" id="PTHR21704:SF18">
    <property type="entry name" value="NIPPED-B-LIKE PROTEIN"/>
    <property type="match status" value="1"/>
</dbReference>
<feature type="compositionally biased region" description="Basic residues" evidence="7">
    <location>
        <begin position="821"/>
        <end position="835"/>
    </location>
</feature>
<dbReference type="InterPro" id="IPR033031">
    <property type="entry name" value="Scc2/Nipped-B"/>
</dbReference>
<feature type="domain" description="Sister chromatid cohesion C-terminal" evidence="8">
    <location>
        <begin position="2015"/>
        <end position="2204"/>
    </location>
</feature>
<dbReference type="GO" id="GO:0090694">
    <property type="term" value="C:Scc2-Scc4 cohesin loading complex"/>
    <property type="evidence" value="ECO:0007669"/>
    <property type="project" value="TreeGrafter"/>
</dbReference>
<evidence type="ECO:0000256" key="6">
    <source>
        <dbReference type="RuleBase" id="RU364107"/>
    </source>
</evidence>
<feature type="compositionally biased region" description="Polar residues" evidence="7">
    <location>
        <begin position="284"/>
        <end position="295"/>
    </location>
</feature>
<evidence type="ECO:0000313" key="9">
    <source>
        <dbReference type="EMBL" id="PWN29029.1"/>
    </source>
</evidence>
<feature type="compositionally biased region" description="Basic and acidic residues" evidence="7">
    <location>
        <begin position="1623"/>
        <end position="1632"/>
    </location>
</feature>
<feature type="region of interest" description="Disordered" evidence="7">
    <location>
        <begin position="1"/>
        <end position="532"/>
    </location>
</feature>
<feature type="compositionally biased region" description="Basic and acidic residues" evidence="7">
    <location>
        <begin position="1143"/>
        <end position="1152"/>
    </location>
</feature>
<comment type="similarity">
    <text evidence="2 6">Belongs to the SCC2/Nipped-B family.</text>
</comment>
<feature type="compositionally biased region" description="Polar residues" evidence="7">
    <location>
        <begin position="837"/>
        <end position="847"/>
    </location>
</feature>
<keyword evidence="5 6" id="KW-0131">Cell cycle</keyword>
<feature type="compositionally biased region" description="Polar residues" evidence="7">
    <location>
        <begin position="76"/>
        <end position="93"/>
    </location>
</feature>
<dbReference type="Pfam" id="PF12830">
    <property type="entry name" value="Nipped-B_C"/>
    <property type="match status" value="1"/>
</dbReference>
<feature type="compositionally biased region" description="Basic and acidic residues" evidence="7">
    <location>
        <begin position="516"/>
        <end position="530"/>
    </location>
</feature>
<dbReference type="GO" id="GO:0003682">
    <property type="term" value="F:chromatin binding"/>
    <property type="evidence" value="ECO:0007669"/>
    <property type="project" value="TreeGrafter"/>
</dbReference>
<evidence type="ECO:0000256" key="2">
    <source>
        <dbReference type="ARBA" id="ARBA00009252"/>
    </source>
</evidence>
<keyword evidence="3 6" id="KW-0677">Repeat</keyword>
<evidence type="ECO:0000256" key="4">
    <source>
        <dbReference type="ARBA" id="ARBA00023242"/>
    </source>
</evidence>
<feature type="compositionally biased region" description="Acidic residues" evidence="7">
    <location>
        <begin position="551"/>
        <end position="573"/>
    </location>
</feature>
<name>A0A316UUR9_9BASI</name>
<evidence type="ECO:0000256" key="3">
    <source>
        <dbReference type="ARBA" id="ARBA00022737"/>
    </source>
</evidence>
<dbReference type="InterPro" id="IPR026003">
    <property type="entry name" value="Cohesin_HEAT"/>
</dbReference>
<feature type="region of interest" description="Disordered" evidence="7">
    <location>
        <begin position="2225"/>
        <end position="2305"/>
    </location>
</feature>
<dbReference type="RefSeq" id="XP_025363641.1">
    <property type="nucleotide sequence ID" value="XM_025509086.1"/>
</dbReference>
<feature type="compositionally biased region" description="Basic and acidic residues" evidence="7">
    <location>
        <begin position="391"/>
        <end position="404"/>
    </location>
</feature>
<dbReference type="GO" id="GO:0034087">
    <property type="term" value="P:establishment of mitotic sister chromatid cohesion"/>
    <property type="evidence" value="ECO:0007669"/>
    <property type="project" value="TreeGrafter"/>
</dbReference>
<feature type="compositionally biased region" description="Low complexity" evidence="7">
    <location>
        <begin position="359"/>
        <end position="375"/>
    </location>
</feature>
<dbReference type="GO" id="GO:0140588">
    <property type="term" value="P:chromatin looping"/>
    <property type="evidence" value="ECO:0007669"/>
    <property type="project" value="InterPro"/>
</dbReference>
<reference evidence="9 10" key="1">
    <citation type="journal article" date="2018" name="Mol. Biol. Evol.">
        <title>Broad Genomic Sampling Reveals a Smut Pathogenic Ancestry of the Fungal Clade Ustilaginomycotina.</title>
        <authorList>
            <person name="Kijpornyongpan T."/>
            <person name="Mondo S.J."/>
            <person name="Barry K."/>
            <person name="Sandor L."/>
            <person name="Lee J."/>
            <person name="Lipzen A."/>
            <person name="Pangilinan J."/>
            <person name="LaButti K."/>
            <person name="Hainaut M."/>
            <person name="Henrissat B."/>
            <person name="Grigoriev I.V."/>
            <person name="Spatafora J.W."/>
            <person name="Aime M.C."/>
        </authorList>
    </citation>
    <scope>NUCLEOTIDE SEQUENCE [LARGE SCALE GENOMIC DNA]</scope>
    <source>
        <strain evidence="9 10">MCA 5214</strain>
    </source>
</reference>
<feature type="compositionally biased region" description="Low complexity" evidence="7">
    <location>
        <begin position="1160"/>
        <end position="1169"/>
    </location>
</feature>
<feature type="compositionally biased region" description="Acidic residues" evidence="7">
    <location>
        <begin position="783"/>
        <end position="816"/>
    </location>
</feature>
<sequence length="2412" mass="262468">MDGHAESSQSTQQSNRRLPPFLTQGDIALHQSPGIPPYLNSPFARSASGPQIDFHAKPRYAGPRMPSGDALKRKSMSSSEIGAIQRANQSHGSKVSEMVARFDASGSQPARSLSQNANRPPSLIPSQGASRKLSYSQGQQRSHSQKHAQQRSVSQTGPLNFTTTPPSQPSKRQPLPASSTHSDPLRTHVPSSPNLNNHHRIDSQQQRHRVPSQSGSQPLRLHANGRPSIDGAVRTPSSSSSQRLPPRAPSPALSGPATPSPQKRPRTSLTSASQPEGTVAGPSRSRTQSGVGTTPIQPPPSSMKPSYSGGNITPKARQAATFQSPASARSGPESPDPLNLISPAKAAKRHRREMSPTLGRAGSQAASSQSRSQSGLEIAMGDSLRTTQIKRRAEAMSESEHEQEMEASSSSASQDLRASKMLRKKRSKGEQRKHGRVSTDGPSPIKATNFYASSSAKSPIGGGRKLNLAIADDSPVGSATEAEAVLSTSSPTALVVDEEHERGSSKSGKKTKTKPKKEVSPKKQQKDRVQHCATTFTSSLRLALPAGYESDSLEEWEREADEVRDDRSDDDDGFSFLMERRKSQQPEALQTPNAAGVAAAPKPRLSTSIIKNASRAPPIRRLLDFIEDLFEAEASLPDRDGEGEELQSPAEDFFVLVDGIAVIKPSKLQHLSRLIRICASNGSIARKAAAAPQSIAAQGEEEGQAPRAEPSSIVDIETSELQKLTRILSQTLKVGEGVNPFPSSLGIEAHTPSPKKPDLRRRRSQSSNSATTPSRARRVRSQDEEDEQMDEDEGEQEDGAEEDEVHSDAEREDEVNDLPSKRKPGRPKSKGKHKASINASSAPTNTQQEHEQMGEQLSRVATSLMGVECTLSLLTVDHIDRNLISEDLVRPCFDLLRSALEQAVYPFVEACANIGSISSNPLLEALVEAVAPSTKAKRGRPSKKNPQSSTAEQSSDPSGIFRGCGEYLASIFRQSCSAMAHAQKLVQKPSISLSESIILGAIYAGMGPFFAIEPDMLTGTSEAAKANARGRKAMETLAPGMTGGVAMKSLRLPALNLLRNVFARHPDQRQWIIEELLTSLTRLPDMKKNRRHHSLRNGKSINSITALLLQLVQTTADGDRVSPSKDGSAVGADAALEVAMAARQREEEAAHEAEEEETRSSPSGSSAARSDYDLAFSRKALEGPMQASRAIATFLMGKVSQAKVVKSSTDFSYASVIENLVSDLLTTVFLPEWPASILLLSSFCRSFSNALEDSKTSPDARGLALEHTGTIAAHLRGSQLKVDTLRPTLQSQAHGARATPHSLSLLERERDSGGLGDLNDAYLSVLNHLLAAEIDDQASLSASHFLVSQWGSELSASLVRTSATLDIAREAQDEDARAEVPIIELFLSELHQALLLVSKHAAKLKESNAAHVFDARSADSYDTVAAISEQLVHTTSFAVTFDFMRELLVSSLDSPVVGNRTKALRGLSAIYAVDSSLLSEMYVREAVETRLSDESTGVREAAVSILSKYLLGQPDDIEDIYERLRERIYDAGLAVRKRTLKLLANIYRTLESEGMRVDACVRMVRCVSDEDVGIQDIAVQTLSDIWLRVGEETSAQQENEAMSPARRHKVGDQDGTNAKRRSASKDAEMSDRDASVDDVVSIIVSVTGAIRERPSPLEEVFRRIGKDRSDAEMKQIVDRLRLISDSIIAALDEDAEGTDGATGVDSTLTLIRIRTVYLVVSTNPAVLSISKAKALLPHLKSNPNTAEEGLVFELLLKIFRVSLPLMPKTALAFANQLESTIRPWLNNPPRQMAALQELIACYTTIVRSHTENYALLIKTFGALLRALRSVANKLLQQSNAPLDWKARMIMSETALLCEKADFDSLRKEKPALAEEIDAAVGDNSKAISEVVYQMLLSIRDSSPVYAPHALRDVGFLFRGSPLLMIQDDGMQVMDAIFGAKMPSETEMLLRIILDFLTVDSEKRAPERAAAEAAVAASAAATGRRSKGRNSEASKGINIKELVGTTETYADSGVSSVLVQRYLEPILESARAVRSPSVQRPAFDILKFVVNQGLTHPLQCVPTLIALETHEDRLLASRAVQLHEHLASKHASLLASRYSELIRTSFDFQVQLFKDNLQELRGYRIDAATGYPVALLQSWYSLLRDKRQTRLDFIKAMCKLLDVDTSKGECEDAKVLLARYVADGLATLDYKTTEEVLVIAAETKKILAVTGAQVKFFAETFLSESETGMSGAGSDEEEEQVDSEMEEDESEEESPRKQRGKARSRKRNKSASMDIDDTNSEARPRKQRGNSKSKSTSKDVRPSGPSCVARMSIVMGTALLLRNHLKSLYGLSEERCNKYSASGGKKRQSTTGAGADRPPTRKDPMGRPLSFDEMPLAFDSMASRSVALQQLETYEDMVDDEGARGDDPDDWEE</sequence>
<evidence type="ECO:0000256" key="5">
    <source>
        <dbReference type="ARBA" id="ARBA00023306"/>
    </source>
</evidence>
<dbReference type="InterPro" id="IPR016024">
    <property type="entry name" value="ARM-type_fold"/>
</dbReference>
<dbReference type="GO" id="GO:0071169">
    <property type="term" value="P:establishment of protein localization to chromatin"/>
    <property type="evidence" value="ECO:0007669"/>
    <property type="project" value="TreeGrafter"/>
</dbReference>
<dbReference type="SUPFAM" id="SSF48371">
    <property type="entry name" value="ARM repeat"/>
    <property type="match status" value="1"/>
</dbReference>
<dbReference type="GO" id="GO:0061775">
    <property type="term" value="F:cohesin loader activity"/>
    <property type="evidence" value="ECO:0007669"/>
    <property type="project" value="InterPro"/>
</dbReference>
<feature type="region of interest" description="Disordered" evidence="7">
    <location>
        <begin position="740"/>
        <end position="852"/>
    </location>
</feature>
<dbReference type="InterPro" id="IPR011989">
    <property type="entry name" value="ARM-like"/>
</dbReference>
<dbReference type="CDD" id="cd23958">
    <property type="entry name" value="SCC2"/>
    <property type="match status" value="1"/>
</dbReference>
<dbReference type="GO" id="GO:0010468">
    <property type="term" value="P:regulation of gene expression"/>
    <property type="evidence" value="ECO:0007669"/>
    <property type="project" value="InterPro"/>
</dbReference>
<feature type="compositionally biased region" description="Polar residues" evidence="7">
    <location>
        <begin position="105"/>
        <end position="142"/>
    </location>
</feature>
<feature type="region of interest" description="Disordered" evidence="7">
    <location>
        <begin position="695"/>
        <end position="714"/>
    </location>
</feature>
<dbReference type="GO" id="GO:1990414">
    <property type="term" value="P:replication-born double-strand break repair via sister chromatid exchange"/>
    <property type="evidence" value="ECO:0007669"/>
    <property type="project" value="TreeGrafter"/>
</dbReference>
<feature type="region of interest" description="Disordered" evidence="7">
    <location>
        <begin position="1141"/>
        <end position="1169"/>
    </location>
</feature>
<proteinExistence type="inferred from homology"/>
<comment type="subcellular location">
    <subcellularLocation>
        <location evidence="1 6">Nucleus</location>
    </subcellularLocation>
</comment>
<protein>
    <recommendedName>
        <fullName evidence="6">Sister chromatid cohesion protein</fullName>
    </recommendedName>
</protein>
<feature type="compositionally biased region" description="Polar residues" evidence="7">
    <location>
        <begin position="1"/>
        <end position="16"/>
    </location>
</feature>
<evidence type="ECO:0000256" key="1">
    <source>
        <dbReference type="ARBA" id="ARBA00004123"/>
    </source>
</evidence>
<feature type="region of interest" description="Disordered" evidence="7">
    <location>
        <begin position="1595"/>
        <end position="1632"/>
    </location>
</feature>
<dbReference type="EMBL" id="KZ819664">
    <property type="protein sequence ID" value="PWN29029.1"/>
    <property type="molecule type" value="Genomic_DNA"/>
</dbReference>
<dbReference type="PANTHER" id="PTHR21704">
    <property type="entry name" value="NIPPED-B-LIKE PROTEIN DELANGIN SCC2-RELATED"/>
    <property type="match status" value="1"/>
</dbReference>
<feature type="compositionally biased region" description="Polar residues" evidence="7">
    <location>
        <begin position="944"/>
        <end position="957"/>
    </location>
</feature>
<feature type="compositionally biased region" description="Acidic residues" evidence="7">
    <location>
        <begin position="2233"/>
        <end position="2251"/>
    </location>
</feature>
<feature type="region of interest" description="Disordered" evidence="7">
    <location>
        <begin position="2338"/>
        <end position="2371"/>
    </location>
</feature>
<evidence type="ECO:0000313" key="10">
    <source>
        <dbReference type="Proteomes" id="UP000245884"/>
    </source>
</evidence>
<feature type="compositionally biased region" description="Polar residues" evidence="7">
    <location>
        <begin position="150"/>
        <end position="182"/>
    </location>
</feature>
<feature type="region of interest" description="Disordered" evidence="7">
    <location>
        <begin position="933"/>
        <end position="957"/>
    </location>
</feature>
<accession>A0A316UUR9</accession>
<dbReference type="Proteomes" id="UP000245884">
    <property type="component" value="Unassembled WGS sequence"/>
</dbReference>
<organism evidence="9 10">
    <name type="scientific">Jaminaea rosea</name>
    <dbReference type="NCBI Taxonomy" id="1569628"/>
    <lineage>
        <taxon>Eukaryota</taxon>
        <taxon>Fungi</taxon>
        <taxon>Dikarya</taxon>
        <taxon>Basidiomycota</taxon>
        <taxon>Ustilaginomycotina</taxon>
        <taxon>Exobasidiomycetes</taxon>
        <taxon>Microstromatales</taxon>
        <taxon>Microstromatales incertae sedis</taxon>
        <taxon>Jaminaea</taxon>
    </lineage>
</organism>
<feature type="compositionally biased region" description="Low complexity" evidence="7">
    <location>
        <begin position="236"/>
        <end position="254"/>
    </location>
</feature>
<dbReference type="OrthoDB" id="418242at2759"/>
<feature type="compositionally biased region" description="Basic residues" evidence="7">
    <location>
        <begin position="2256"/>
        <end position="2268"/>
    </location>
</feature>
<evidence type="ECO:0000259" key="8">
    <source>
        <dbReference type="Pfam" id="PF12830"/>
    </source>
</evidence>
<dbReference type="Gene3D" id="1.25.10.10">
    <property type="entry name" value="Leucine-rich Repeat Variant"/>
    <property type="match status" value="1"/>
</dbReference>
<dbReference type="STRING" id="1569628.A0A316UUR9"/>
<gene>
    <name evidence="9" type="ORF">BDZ90DRAFT_278424</name>
</gene>
<feature type="compositionally biased region" description="Basic residues" evidence="7">
    <location>
        <begin position="420"/>
        <end position="436"/>
    </location>
</feature>
<evidence type="ECO:0000256" key="7">
    <source>
        <dbReference type="SAM" id="MobiDB-lite"/>
    </source>
</evidence>